<protein>
    <submittedName>
        <fullName evidence="2">Putative secreted protein</fullName>
    </submittedName>
</protein>
<sequence length="92" mass="10657">MKQVQAWCSLLWFLCSTQMQRGKVSCPVAFPMVLWRTVGKSLSASLSHRRLGWCRKGICLFGCVVEGKSSFLKVFLAFQRWETRLPLFLERV</sequence>
<evidence type="ECO:0000256" key="1">
    <source>
        <dbReference type="SAM" id="SignalP"/>
    </source>
</evidence>
<dbReference type="EMBL" id="GIFC01004633">
    <property type="protein sequence ID" value="MXU86716.1"/>
    <property type="molecule type" value="Transcribed_RNA"/>
</dbReference>
<reference evidence="2" key="1">
    <citation type="submission" date="2019-12" db="EMBL/GenBank/DDBJ databases">
        <title>An insight into the sialome of adult female Ixodes ricinus ticks feeding for 6 days.</title>
        <authorList>
            <person name="Perner J."/>
            <person name="Ribeiro J.M.C."/>
        </authorList>
    </citation>
    <scope>NUCLEOTIDE SEQUENCE</scope>
    <source>
        <strain evidence="2">Semi-engorged</strain>
        <tissue evidence="2">Salivary glands</tissue>
    </source>
</reference>
<organism evidence="2">
    <name type="scientific">Ixodes ricinus</name>
    <name type="common">Common tick</name>
    <name type="synonym">Acarus ricinus</name>
    <dbReference type="NCBI Taxonomy" id="34613"/>
    <lineage>
        <taxon>Eukaryota</taxon>
        <taxon>Metazoa</taxon>
        <taxon>Ecdysozoa</taxon>
        <taxon>Arthropoda</taxon>
        <taxon>Chelicerata</taxon>
        <taxon>Arachnida</taxon>
        <taxon>Acari</taxon>
        <taxon>Parasitiformes</taxon>
        <taxon>Ixodida</taxon>
        <taxon>Ixodoidea</taxon>
        <taxon>Ixodidae</taxon>
        <taxon>Ixodinae</taxon>
        <taxon>Ixodes</taxon>
    </lineage>
</organism>
<dbReference type="AlphaFoldDB" id="A0A6B0UEB6"/>
<feature type="signal peptide" evidence="1">
    <location>
        <begin position="1"/>
        <end position="22"/>
    </location>
</feature>
<feature type="chain" id="PRO_5025405663" evidence="1">
    <location>
        <begin position="23"/>
        <end position="92"/>
    </location>
</feature>
<keyword evidence="1" id="KW-0732">Signal</keyword>
<name>A0A6B0UEB6_IXORI</name>
<proteinExistence type="predicted"/>
<evidence type="ECO:0000313" key="2">
    <source>
        <dbReference type="EMBL" id="MXU86716.1"/>
    </source>
</evidence>
<accession>A0A6B0UEB6</accession>